<keyword evidence="1" id="KW-0812">Transmembrane</keyword>
<name>A0A7I7RD13_MYCCF</name>
<dbReference type="KEGG" id="mcee:MCEL_02710"/>
<dbReference type="SUPFAM" id="SSF52266">
    <property type="entry name" value="SGNH hydrolase"/>
    <property type="match status" value="1"/>
</dbReference>
<keyword evidence="1" id="KW-0472">Membrane</keyword>
<gene>
    <name evidence="2" type="ORF">MCEL_02710</name>
</gene>
<dbReference type="InterPro" id="IPR036514">
    <property type="entry name" value="SGNH_hydro_sf"/>
</dbReference>
<evidence type="ECO:0000313" key="3">
    <source>
        <dbReference type="Proteomes" id="UP000466431"/>
    </source>
</evidence>
<evidence type="ECO:0000313" key="2">
    <source>
        <dbReference type="EMBL" id="BBY41976.1"/>
    </source>
</evidence>
<dbReference type="Proteomes" id="UP000466431">
    <property type="component" value="Chromosome"/>
</dbReference>
<feature type="transmembrane region" description="Helical" evidence="1">
    <location>
        <begin position="43"/>
        <end position="61"/>
    </location>
</feature>
<sequence>MLREKYDEAATVHGEYEWWAPGVDSADPTGQDRQSRRAAALKVSALRTFGGLAFAAVLWLLDLQLGAALLTLVVIGLAVVAVAWPAVGRTIDAGISRVAAWVGRLLSTVVLAIVYFVVIVPVSLCLRLFGRNLLASPGVSPDSTWVIKPRVSDQAMARRQFAVEPELSVSKPRGRAATARHLAVMTFRAAVLLVAVDLIVGMAFPHWAPHGGVRVGGKLGTWDDIFTAQISSAAMAADQQWAADWFNEFKNIYTHNAYVPLLGMVNPDHQGNYINIVDRARRTYVAERVGDDATSVYFFGGSTTWGYGQRDLYTLPSQVARLAEEDGVPVRVSNYGQVAWSIWQELGLLQQLLSEGHIPDVAVFYDGANDVAEQVEGLTTDPTYPGGNYVSQAVERARMRGGIAGLKDSLAGFYANHSILTRIALTSNSRQGGPAPTPELAQERARNAVRLYERAVEVIEGLAKSYGFKAVFVWQPLAYTTEGGDAERFASPDDWGLGAAYVDATELMAPPIINLADVLDGEKQAVFIDNAHTNELGAELVARAIYPHIGLKR</sequence>
<dbReference type="AlphaFoldDB" id="A0A7I7RD13"/>
<dbReference type="RefSeq" id="WP_133052451.1">
    <property type="nucleotide sequence ID" value="NZ_AP022591.1"/>
</dbReference>
<evidence type="ECO:0000256" key="1">
    <source>
        <dbReference type="SAM" id="Phobius"/>
    </source>
</evidence>
<dbReference type="Gene3D" id="3.40.50.1110">
    <property type="entry name" value="SGNH hydrolase"/>
    <property type="match status" value="1"/>
</dbReference>
<evidence type="ECO:0008006" key="4">
    <source>
        <dbReference type="Google" id="ProtNLM"/>
    </source>
</evidence>
<keyword evidence="3" id="KW-1185">Reference proteome</keyword>
<dbReference type="OrthoDB" id="8480707at2"/>
<accession>A0A7I7RD13</accession>
<feature type="transmembrane region" description="Helical" evidence="1">
    <location>
        <begin position="108"/>
        <end position="129"/>
    </location>
</feature>
<feature type="transmembrane region" description="Helical" evidence="1">
    <location>
        <begin position="67"/>
        <end position="87"/>
    </location>
</feature>
<organism evidence="2 3">
    <name type="scientific">Mycolicibacterium celeriflavum</name>
    <name type="common">Mycobacterium celeriflavum</name>
    <dbReference type="NCBI Taxonomy" id="1249101"/>
    <lineage>
        <taxon>Bacteria</taxon>
        <taxon>Bacillati</taxon>
        <taxon>Actinomycetota</taxon>
        <taxon>Actinomycetes</taxon>
        <taxon>Mycobacteriales</taxon>
        <taxon>Mycobacteriaceae</taxon>
        <taxon>Mycolicibacterium</taxon>
    </lineage>
</organism>
<keyword evidence="1" id="KW-1133">Transmembrane helix</keyword>
<proteinExistence type="predicted"/>
<protein>
    <recommendedName>
        <fullName evidence="4">SGNH hydrolase-type esterase domain-containing protein</fullName>
    </recommendedName>
</protein>
<dbReference type="EMBL" id="AP022591">
    <property type="protein sequence ID" value="BBY41976.1"/>
    <property type="molecule type" value="Genomic_DNA"/>
</dbReference>
<reference evidence="2 3" key="1">
    <citation type="journal article" date="2019" name="Emerg. Microbes Infect.">
        <title>Comprehensive subspecies identification of 175 nontuberculous mycobacteria species based on 7547 genomic profiles.</title>
        <authorList>
            <person name="Matsumoto Y."/>
            <person name="Kinjo T."/>
            <person name="Motooka D."/>
            <person name="Nabeya D."/>
            <person name="Jung N."/>
            <person name="Uechi K."/>
            <person name="Horii T."/>
            <person name="Iida T."/>
            <person name="Fujita J."/>
            <person name="Nakamura S."/>
        </authorList>
    </citation>
    <scope>NUCLEOTIDE SEQUENCE [LARGE SCALE GENOMIC DNA]</scope>
    <source>
        <strain evidence="2 3">JCM 18439</strain>
    </source>
</reference>